<name>A0ABP0GE50_CLALP</name>
<evidence type="ECO:0000256" key="2">
    <source>
        <dbReference type="ARBA" id="ARBA00035300"/>
    </source>
</evidence>
<reference evidence="3 4" key="1">
    <citation type="submission" date="2024-02" db="EMBL/GenBank/DDBJ databases">
        <authorList>
            <person name="Daric V."/>
            <person name="Darras S."/>
        </authorList>
    </citation>
    <scope>NUCLEOTIDE SEQUENCE [LARGE SCALE GENOMIC DNA]</scope>
</reference>
<dbReference type="EMBL" id="CAWYQH010000108">
    <property type="protein sequence ID" value="CAK8688919.1"/>
    <property type="molecule type" value="Genomic_DNA"/>
</dbReference>
<dbReference type="PANTHER" id="PTHR13287:SF2">
    <property type="entry name" value="ADIPOSE-SECRETED SIGNALING PROTEIN"/>
    <property type="match status" value="1"/>
</dbReference>
<dbReference type="Pfam" id="PF15006">
    <property type="entry name" value="DUF4517"/>
    <property type="match status" value="1"/>
</dbReference>
<accession>A0ABP0GE50</accession>
<organism evidence="3 4">
    <name type="scientific">Clavelina lepadiformis</name>
    <name type="common">Light-bulb sea squirt</name>
    <name type="synonym">Ascidia lepadiformis</name>
    <dbReference type="NCBI Taxonomy" id="159417"/>
    <lineage>
        <taxon>Eukaryota</taxon>
        <taxon>Metazoa</taxon>
        <taxon>Chordata</taxon>
        <taxon>Tunicata</taxon>
        <taxon>Ascidiacea</taxon>
        <taxon>Aplousobranchia</taxon>
        <taxon>Clavelinidae</taxon>
        <taxon>Clavelina</taxon>
    </lineage>
</organism>
<evidence type="ECO:0000313" key="3">
    <source>
        <dbReference type="EMBL" id="CAK8688919.1"/>
    </source>
</evidence>
<protein>
    <recommendedName>
        <fullName evidence="2">Adipose-secreted signaling protein</fullName>
    </recommendedName>
</protein>
<evidence type="ECO:0000313" key="4">
    <source>
        <dbReference type="Proteomes" id="UP001642483"/>
    </source>
</evidence>
<proteinExistence type="inferred from homology"/>
<comment type="similarity">
    <text evidence="1">Belongs to the ADISSP family.</text>
</comment>
<gene>
    <name evidence="3" type="ORF">CVLEPA_LOCUS20872</name>
</gene>
<evidence type="ECO:0000256" key="1">
    <source>
        <dbReference type="ARBA" id="ARBA00035018"/>
    </source>
</evidence>
<sequence length="158" mass="17801">MESQNNSGKKKRTVAFTPSCVDDELHVIPSKSLPNTVDVYVGFLKVCHKYSIHFKTPHHFKSTESICCSTPSLGLAATKFLFHESHILMTVEYNCEHKEGVITESLKLSSESGGEEMMVILHMEILGKDQGTPSLREGVKCIERFLDYDSEQSDWQGF</sequence>
<dbReference type="PANTHER" id="PTHR13287">
    <property type="entry name" value="ADIPOSE-SECRETED SIGNALING PROTEIN"/>
    <property type="match status" value="1"/>
</dbReference>
<comment type="caution">
    <text evidence="3">The sequence shown here is derived from an EMBL/GenBank/DDBJ whole genome shotgun (WGS) entry which is preliminary data.</text>
</comment>
<dbReference type="Proteomes" id="UP001642483">
    <property type="component" value="Unassembled WGS sequence"/>
</dbReference>
<dbReference type="InterPro" id="IPR026794">
    <property type="entry name" value="ADISSP"/>
</dbReference>
<keyword evidence="4" id="KW-1185">Reference proteome</keyword>